<dbReference type="InterPro" id="IPR050942">
    <property type="entry name" value="F-box_BR-signaling"/>
</dbReference>
<comment type="caution">
    <text evidence="2">The sequence shown here is derived from an EMBL/GenBank/DDBJ whole genome shotgun (WGS) entry which is preliminary data.</text>
</comment>
<dbReference type="OrthoDB" id="620303at2759"/>
<dbReference type="EMBL" id="JAMQYH010000002">
    <property type="protein sequence ID" value="KAJ1699044.1"/>
    <property type="molecule type" value="Genomic_DNA"/>
</dbReference>
<keyword evidence="3" id="KW-1185">Reference proteome</keyword>
<dbReference type="InterPro" id="IPR005174">
    <property type="entry name" value="KIB1-4_b-propeller"/>
</dbReference>
<feature type="domain" description="KIB1-4 beta-propeller" evidence="1">
    <location>
        <begin position="78"/>
        <end position="322"/>
    </location>
</feature>
<evidence type="ECO:0000313" key="2">
    <source>
        <dbReference type="EMBL" id="KAJ1699044.1"/>
    </source>
</evidence>
<proteinExistence type="predicted"/>
<gene>
    <name evidence="2" type="ORF">LUZ63_007556</name>
</gene>
<evidence type="ECO:0000313" key="3">
    <source>
        <dbReference type="Proteomes" id="UP001151287"/>
    </source>
</evidence>
<reference evidence="2" key="1">
    <citation type="journal article" date="2022" name="Cell">
        <title>Repeat-based holocentromeres influence genome architecture and karyotype evolution.</title>
        <authorList>
            <person name="Hofstatter P.G."/>
            <person name="Thangavel G."/>
            <person name="Lux T."/>
            <person name="Neumann P."/>
            <person name="Vondrak T."/>
            <person name="Novak P."/>
            <person name="Zhang M."/>
            <person name="Costa L."/>
            <person name="Castellani M."/>
            <person name="Scott A."/>
            <person name="Toegelov H."/>
            <person name="Fuchs J."/>
            <person name="Mata-Sucre Y."/>
            <person name="Dias Y."/>
            <person name="Vanzela A.L.L."/>
            <person name="Huettel B."/>
            <person name="Almeida C.C.S."/>
            <person name="Simkova H."/>
            <person name="Souza G."/>
            <person name="Pedrosa-Harand A."/>
            <person name="Macas J."/>
            <person name="Mayer K.F.X."/>
            <person name="Houben A."/>
            <person name="Marques A."/>
        </authorList>
    </citation>
    <scope>NUCLEOTIDE SEQUENCE</scope>
    <source>
        <strain evidence="2">RhyBre1mFocal</strain>
    </source>
</reference>
<name>A0A9Q0HUH3_9POAL</name>
<dbReference type="Proteomes" id="UP001151287">
    <property type="component" value="Unassembled WGS sequence"/>
</dbReference>
<dbReference type="Pfam" id="PF03478">
    <property type="entry name" value="Beta-prop_KIB1-4"/>
    <property type="match status" value="1"/>
</dbReference>
<dbReference type="AlphaFoldDB" id="A0A9Q0HUH3"/>
<accession>A0A9Q0HUH3</accession>
<evidence type="ECO:0000259" key="1">
    <source>
        <dbReference type="Pfam" id="PF03478"/>
    </source>
</evidence>
<sequence length="383" mass="44254">MEKGSPEPDWAGLLPELVALICEKASNTITRYIHLRLVCKAWRRALARPRNLPPQAPWLLLPRITEGEGSDRSDELIFYDPFQSKTHRFQSPYVSGKHICGSSHGWLVLEHDLKFSLFNPITQCTIDLPSFTVPATFFDYDVMGRCAHKAMLSGNPLEDGCVVVAWSSIFTNWELGFCRIGDTHWTGLLTGDNRQYLLDFVCHKNLVYAVNEGKKVSVYDLHGLSVRTFPSEIEYNGQNRLTFERIYLVHGDSKSGEPLVVRRTVEDSITKEVFVYKWFDDRQQWCQVQNIGKRVFFLDNKHSINLQLEEGQEERRENELYYDVRHLYYLSDSTPCFFGRYFRVGINQVDLNTGMHVPLNHSPTGVFLFDAFELPMWVTPSLI</sequence>
<dbReference type="PANTHER" id="PTHR44259">
    <property type="entry name" value="OS07G0183000 PROTEIN-RELATED"/>
    <property type="match status" value="1"/>
</dbReference>
<protein>
    <recommendedName>
        <fullName evidence="1">KIB1-4 beta-propeller domain-containing protein</fullName>
    </recommendedName>
</protein>
<organism evidence="2 3">
    <name type="scientific">Rhynchospora breviuscula</name>
    <dbReference type="NCBI Taxonomy" id="2022672"/>
    <lineage>
        <taxon>Eukaryota</taxon>
        <taxon>Viridiplantae</taxon>
        <taxon>Streptophyta</taxon>
        <taxon>Embryophyta</taxon>
        <taxon>Tracheophyta</taxon>
        <taxon>Spermatophyta</taxon>
        <taxon>Magnoliopsida</taxon>
        <taxon>Liliopsida</taxon>
        <taxon>Poales</taxon>
        <taxon>Cyperaceae</taxon>
        <taxon>Cyperoideae</taxon>
        <taxon>Rhynchosporeae</taxon>
        <taxon>Rhynchospora</taxon>
    </lineage>
</organism>